<evidence type="ECO:0000313" key="3">
    <source>
        <dbReference type="Proteomes" id="UP000654370"/>
    </source>
</evidence>
<feature type="compositionally biased region" description="Basic and acidic residues" evidence="1">
    <location>
        <begin position="12"/>
        <end position="23"/>
    </location>
</feature>
<keyword evidence="3" id="KW-1185">Reference proteome</keyword>
<organism evidence="2 3">
    <name type="scientific">Mortierella isabellina</name>
    <name type="common">Filamentous fungus</name>
    <name type="synonym">Umbelopsis isabellina</name>
    <dbReference type="NCBI Taxonomy" id="91625"/>
    <lineage>
        <taxon>Eukaryota</taxon>
        <taxon>Fungi</taxon>
        <taxon>Fungi incertae sedis</taxon>
        <taxon>Mucoromycota</taxon>
        <taxon>Mucoromycotina</taxon>
        <taxon>Umbelopsidomycetes</taxon>
        <taxon>Umbelopsidales</taxon>
        <taxon>Umbelopsidaceae</taxon>
        <taxon>Umbelopsis</taxon>
    </lineage>
</organism>
<dbReference type="EMBL" id="JAEPQZ010000019">
    <property type="protein sequence ID" value="KAG2171780.1"/>
    <property type="molecule type" value="Genomic_DNA"/>
</dbReference>
<comment type="caution">
    <text evidence="2">The sequence shown here is derived from an EMBL/GenBank/DDBJ whole genome shotgun (WGS) entry which is preliminary data.</text>
</comment>
<evidence type="ECO:0000256" key="1">
    <source>
        <dbReference type="SAM" id="MobiDB-lite"/>
    </source>
</evidence>
<dbReference type="AlphaFoldDB" id="A0A8H7PD87"/>
<feature type="region of interest" description="Disordered" evidence="1">
    <location>
        <begin position="1"/>
        <end position="66"/>
    </location>
</feature>
<reference evidence="2" key="1">
    <citation type="submission" date="2020-12" db="EMBL/GenBank/DDBJ databases">
        <title>Metabolic potential, ecology and presence of endohyphal bacteria is reflected in genomic diversity of Mucoromycotina.</title>
        <authorList>
            <person name="Muszewska A."/>
            <person name="Okrasinska A."/>
            <person name="Steczkiewicz K."/>
            <person name="Drgas O."/>
            <person name="Orlowska M."/>
            <person name="Perlinska-Lenart U."/>
            <person name="Aleksandrzak-Piekarczyk T."/>
            <person name="Szatraj K."/>
            <person name="Zielenkiewicz U."/>
            <person name="Pilsyk S."/>
            <person name="Malc E."/>
            <person name="Mieczkowski P."/>
            <person name="Kruszewska J.S."/>
            <person name="Biernat P."/>
            <person name="Pawlowska J."/>
        </authorList>
    </citation>
    <scope>NUCLEOTIDE SEQUENCE</scope>
    <source>
        <strain evidence="2">WA0000067209</strain>
    </source>
</reference>
<feature type="compositionally biased region" description="Acidic residues" evidence="1">
    <location>
        <begin position="108"/>
        <end position="125"/>
    </location>
</feature>
<feature type="region of interest" description="Disordered" evidence="1">
    <location>
        <begin position="172"/>
        <end position="192"/>
    </location>
</feature>
<name>A0A8H7PD87_MORIS</name>
<feature type="compositionally biased region" description="Basic and acidic residues" evidence="1">
    <location>
        <begin position="78"/>
        <end position="101"/>
    </location>
</feature>
<feature type="compositionally biased region" description="Polar residues" evidence="1">
    <location>
        <begin position="1"/>
        <end position="11"/>
    </location>
</feature>
<dbReference type="Proteomes" id="UP000654370">
    <property type="component" value="Unassembled WGS sequence"/>
</dbReference>
<gene>
    <name evidence="2" type="ORF">INT43_008160</name>
</gene>
<sequence>MFHSAPNGSSSKSEKAAVYEKPSKKSLLSISRKRKVGSSEDEVYSKRPALITSNGATAPAEGHSTEHIAKELERWSFMMKDKPQEQQQESKARGDSDDEFWKQAAEMYADEDTPLEDDTREEAEPETPTFDDLPSPIVQELVEKMEEDNDTPMIPESNEVSDDHTDTELAIAQDDSTIDYPKESESSEKPAVVRKKVPGENTFSHDCVKTWSPARIHAWEIRRLNPEAFYYRFVDPAQGQSNGSFTKADHDNFMKRMEVWKEKGYRVGASWGIFSMGIPHRAGYQCSAYYRKLIQSKKIQDDAYAMVDGKLKMVDKSRTNAGEVATSELSEAWQTDEVQAIEKEVEQWLREYHNRGGSIAVKKPAAPKPKAAPRVHKSTAAKSGDIAALVKQNIGVGDFRLLSDEEAFMLAAEPSAIKVRRRNWDEIWQASLKEYRQFVEGFQDPQVRRKYHEEKRKWRKGLTTTEYASAIKRTSQAPNITSSSIIVNNNAVKKATQLSLASFFSGVKKVKPKADTPDEFISRYVIPNELFSGVKHMRGLYNEKRINAPDAKTKYWELNDMNDCITILDETLQTVPDKPFHNAIEGVLIDPPWDFYVADGRNDGRYDVPGQYFETYVGWTDIYVDTQIYSSGRSAHDVLVRYFSGCKYVENLVWFKKTLSNVLQDRPSPYFSSSKEILLMFKKGDGFELRHQRTADVIIDFERPTDQWIHEEYTELKPPGVYDMIETLLPKAGYDEALGRGRLLELWAKRQTPRREGWLAFHDIKPEKEAEIAELPTEDILNVSSMIVDSIHSEESSADRV</sequence>
<proteinExistence type="predicted"/>
<dbReference type="OrthoDB" id="426718at2759"/>
<accession>A0A8H7PD87</accession>
<evidence type="ECO:0008006" key="4">
    <source>
        <dbReference type="Google" id="ProtNLM"/>
    </source>
</evidence>
<evidence type="ECO:0000313" key="2">
    <source>
        <dbReference type="EMBL" id="KAG2171780.1"/>
    </source>
</evidence>
<protein>
    <recommendedName>
        <fullName evidence="4">Myb-like domain-containing protein</fullName>
    </recommendedName>
</protein>
<feature type="region of interest" description="Disordered" evidence="1">
    <location>
        <begin position="78"/>
        <end position="133"/>
    </location>
</feature>